<dbReference type="PROSITE" id="PS51716">
    <property type="entry name" value="G_IRG"/>
    <property type="match status" value="1"/>
</dbReference>
<dbReference type="InterPro" id="IPR030385">
    <property type="entry name" value="G_IRG_dom"/>
</dbReference>
<accession>A0A8T2N668</accession>
<keyword evidence="2" id="KW-0547">Nucleotide-binding</keyword>
<dbReference type="EMBL" id="JAFBMS010000120">
    <property type="protein sequence ID" value="KAG9335436.1"/>
    <property type="molecule type" value="Genomic_DNA"/>
</dbReference>
<gene>
    <name evidence="6" type="ORF">JZ751_004758</name>
</gene>
<dbReference type="InterPro" id="IPR051515">
    <property type="entry name" value="IRG"/>
</dbReference>
<feature type="domain" description="IRG-type G" evidence="5">
    <location>
        <begin position="36"/>
        <end position="212"/>
    </location>
</feature>
<evidence type="ECO:0000259" key="5">
    <source>
        <dbReference type="PROSITE" id="PS51716"/>
    </source>
</evidence>
<name>A0A8T2N668_9TELE</name>
<dbReference type="Pfam" id="PF05049">
    <property type="entry name" value="IIGP"/>
    <property type="match status" value="1"/>
</dbReference>
<reference evidence="6" key="1">
    <citation type="thesis" date="2021" institute="BYU ScholarsArchive" country="Provo, UT, USA">
        <title>Applications of and Algorithms for Genome Assembly and Genomic Analyses with an Emphasis on Marine Teleosts.</title>
        <authorList>
            <person name="Pickett B.D."/>
        </authorList>
    </citation>
    <scope>NUCLEOTIDE SEQUENCE</scope>
    <source>
        <strain evidence="6">HI-2016</strain>
    </source>
</reference>
<dbReference type="SUPFAM" id="SSF52540">
    <property type="entry name" value="P-loop containing nucleoside triphosphate hydrolases"/>
    <property type="match status" value="1"/>
</dbReference>
<dbReference type="PANTHER" id="PTHR32341">
    <property type="entry name" value="INTERFERON-INDUCIBLE GTPASE"/>
    <property type="match status" value="1"/>
</dbReference>
<evidence type="ECO:0000313" key="6">
    <source>
        <dbReference type="EMBL" id="KAG9335436.1"/>
    </source>
</evidence>
<evidence type="ECO:0000313" key="7">
    <source>
        <dbReference type="Proteomes" id="UP000824540"/>
    </source>
</evidence>
<comment type="similarity">
    <text evidence="1">Belongs to the TRAFAC class dynamin-like GTPase superfamily. IRG family.</text>
</comment>
<keyword evidence="7" id="KW-1185">Reference proteome</keyword>
<comment type="caution">
    <text evidence="6">The sequence shown here is derived from an EMBL/GenBank/DDBJ whole genome shotgun (WGS) entry which is preliminary data.</text>
</comment>
<proteinExistence type="inferred from homology"/>
<dbReference type="Gene3D" id="3.40.50.300">
    <property type="entry name" value="P-loop containing nucleotide triphosphate hydrolases"/>
    <property type="match status" value="1"/>
</dbReference>
<keyword evidence="3" id="KW-0378">Hydrolase</keyword>
<sequence length="356" mass="38575">MADVLRSLKLLEVLKESMEKNRLSEVKDAVEDLLISRINIGVVGERGLEKAALINSLRGLGPEDSGAVQFPSPEATAADELVVYPNPKHPDFRLWDIPEVPETSPFDPEEYMQRVRLLRYNAVIITSCRSFHPNSTTLWREARAVQREAVYFALLASSERDSRESLEARRKASLEAMGATGGGVACPKLFLVCGSALERLDFPDLLEELERDLPEIKASALLLALPALSVSVVTRKRDTLKALVWAAASLSGGVSAIPVPLVSSMVDASVAVRILNKARDSLSLDDESVTKGGVKKLLAEADKEKPTGSRFVEMALPMTAKSASRSFTTMFLALNGAIDDMAADAEKVVKTAIGEA</sequence>
<keyword evidence="4" id="KW-0342">GTP-binding</keyword>
<evidence type="ECO:0000256" key="1">
    <source>
        <dbReference type="ARBA" id="ARBA00005429"/>
    </source>
</evidence>
<dbReference type="InterPro" id="IPR007743">
    <property type="entry name" value="Immunity-related_GTPase-like"/>
</dbReference>
<dbReference type="GO" id="GO:0016787">
    <property type="term" value="F:hydrolase activity"/>
    <property type="evidence" value="ECO:0007669"/>
    <property type="project" value="UniProtKB-KW"/>
</dbReference>
<organism evidence="6 7">
    <name type="scientific">Albula glossodonta</name>
    <name type="common">roundjaw bonefish</name>
    <dbReference type="NCBI Taxonomy" id="121402"/>
    <lineage>
        <taxon>Eukaryota</taxon>
        <taxon>Metazoa</taxon>
        <taxon>Chordata</taxon>
        <taxon>Craniata</taxon>
        <taxon>Vertebrata</taxon>
        <taxon>Euteleostomi</taxon>
        <taxon>Actinopterygii</taxon>
        <taxon>Neopterygii</taxon>
        <taxon>Teleostei</taxon>
        <taxon>Albuliformes</taxon>
        <taxon>Albulidae</taxon>
        <taxon>Albula</taxon>
    </lineage>
</organism>
<dbReference type="InterPro" id="IPR027417">
    <property type="entry name" value="P-loop_NTPase"/>
</dbReference>
<evidence type="ECO:0000256" key="3">
    <source>
        <dbReference type="ARBA" id="ARBA00022801"/>
    </source>
</evidence>
<protein>
    <recommendedName>
        <fullName evidence="5">IRG-type G domain-containing protein</fullName>
    </recommendedName>
</protein>
<dbReference type="Proteomes" id="UP000824540">
    <property type="component" value="Unassembled WGS sequence"/>
</dbReference>
<evidence type="ECO:0000256" key="2">
    <source>
        <dbReference type="ARBA" id="ARBA00022741"/>
    </source>
</evidence>
<dbReference type="GO" id="GO:0005525">
    <property type="term" value="F:GTP binding"/>
    <property type="evidence" value="ECO:0007669"/>
    <property type="project" value="UniProtKB-KW"/>
</dbReference>
<evidence type="ECO:0000256" key="4">
    <source>
        <dbReference type="ARBA" id="ARBA00023134"/>
    </source>
</evidence>
<dbReference type="OrthoDB" id="422720at2759"/>
<dbReference type="GO" id="GO:0016020">
    <property type="term" value="C:membrane"/>
    <property type="evidence" value="ECO:0007669"/>
    <property type="project" value="InterPro"/>
</dbReference>
<dbReference type="AlphaFoldDB" id="A0A8T2N668"/>
<dbReference type="PANTHER" id="PTHR32341:SF10">
    <property type="entry name" value="INTERFERON-INDUCIBLE GTPASE 5"/>
    <property type="match status" value="1"/>
</dbReference>